<feature type="transmembrane region" description="Helical" evidence="18">
    <location>
        <begin position="672"/>
        <end position="693"/>
    </location>
</feature>
<comment type="subunit">
    <text evidence="15">Associates with the 60S ribosomal subunit of the 80S translational complex.</text>
</comment>
<evidence type="ECO:0000256" key="6">
    <source>
        <dbReference type="ARBA" id="ARBA00022490"/>
    </source>
</evidence>
<feature type="binding site" evidence="15">
    <location>
        <position position="299"/>
    </location>
    <ligand>
        <name>Zn(2+)</name>
        <dbReference type="ChEBI" id="CHEBI:29105"/>
        <label>4</label>
        <note>catalytic</note>
    </ligand>
</feature>
<dbReference type="Proteomes" id="UP000034291">
    <property type="component" value="Unassembled WGS sequence"/>
</dbReference>
<dbReference type="Gene3D" id="1.20.1250.20">
    <property type="entry name" value="MFS general substrate transporter like domains"/>
    <property type="match status" value="1"/>
</dbReference>
<keyword evidence="4 15" id="KW-0031">Aminopeptidase</keyword>
<protein>
    <recommendedName>
        <fullName evidence="17">Methionine aminopeptidase</fullName>
        <ecNumber evidence="17">3.4.11.18</ecNumber>
    </recommendedName>
</protein>
<evidence type="ECO:0000256" key="10">
    <source>
        <dbReference type="ARBA" id="ARBA00022771"/>
    </source>
</evidence>
<keyword evidence="12" id="KW-0862">Zinc</keyword>
<keyword evidence="6 15" id="KW-0963">Cytoplasm</keyword>
<gene>
    <name evidence="21" type="ORF">ARAM_000366</name>
</gene>
<dbReference type="PRINTS" id="PR00599">
    <property type="entry name" value="MAPEPTIDASE"/>
</dbReference>
<evidence type="ECO:0000313" key="22">
    <source>
        <dbReference type="Proteomes" id="UP000034291"/>
    </source>
</evidence>
<dbReference type="InterPro" id="IPR000994">
    <property type="entry name" value="Pept_M24"/>
</dbReference>
<evidence type="ECO:0000313" key="21">
    <source>
        <dbReference type="EMBL" id="KKK26769.1"/>
    </source>
</evidence>
<feature type="transmembrane region" description="Helical" evidence="18">
    <location>
        <begin position="732"/>
        <end position="755"/>
    </location>
</feature>
<feature type="transmembrane region" description="Helical" evidence="18">
    <location>
        <begin position="538"/>
        <end position="558"/>
    </location>
</feature>
<dbReference type="SUPFAM" id="SSF103473">
    <property type="entry name" value="MFS general substrate transporter"/>
    <property type="match status" value="1"/>
</dbReference>
<dbReference type="PANTHER" id="PTHR43330:SF7">
    <property type="entry name" value="METHIONINE AMINOPEPTIDASE 1"/>
    <property type="match status" value="1"/>
</dbReference>
<dbReference type="EC" id="3.4.11.18" evidence="17"/>
<dbReference type="PROSITE" id="PS50850">
    <property type="entry name" value="MFS"/>
    <property type="match status" value="1"/>
</dbReference>
<dbReference type="GO" id="GO:0005829">
    <property type="term" value="C:cytosol"/>
    <property type="evidence" value="ECO:0007669"/>
    <property type="project" value="TreeGrafter"/>
</dbReference>
<keyword evidence="5" id="KW-0813">Transport</keyword>
<dbReference type="OrthoDB" id="3209743at2759"/>
<comment type="similarity">
    <text evidence="15 16">Belongs to the peptidase M24A family. Methionine aminopeptidase type 1 subfamily.</text>
</comment>
<feature type="domain" description="C6H2-type" evidence="20">
    <location>
        <begin position="7"/>
        <end position="60"/>
    </location>
</feature>
<dbReference type="Pfam" id="PF00557">
    <property type="entry name" value="Peptidase_M24"/>
    <property type="match status" value="1"/>
</dbReference>
<name>A0A0F8V4Q4_9EURO</name>
<dbReference type="GO" id="GO:0046943">
    <property type="term" value="F:carboxylic acid transmembrane transporter activity"/>
    <property type="evidence" value="ECO:0007669"/>
    <property type="project" value="UniProtKB-ARBA"/>
</dbReference>
<dbReference type="InterPro" id="IPR011701">
    <property type="entry name" value="MFS"/>
</dbReference>
<evidence type="ECO:0000256" key="4">
    <source>
        <dbReference type="ARBA" id="ARBA00022438"/>
    </source>
</evidence>
<feature type="binding site" evidence="15">
    <location>
        <position position="233"/>
    </location>
    <ligand>
        <name>Zn(2+)</name>
        <dbReference type="ChEBI" id="CHEBI:29105"/>
        <label>3</label>
    </ligand>
</feature>
<keyword evidence="8 18" id="KW-0812">Transmembrane</keyword>
<reference evidence="21 22" key="1">
    <citation type="submission" date="2015-02" db="EMBL/GenBank/DDBJ databases">
        <title>Draft Genome Sequences of Two Closely-Related Aflatoxigenic Aspergillus Species Obtained from the Cote d'Ivoire.</title>
        <authorList>
            <person name="Moore G.G."/>
            <person name="Beltz S.B."/>
            <person name="Mack B.M."/>
        </authorList>
    </citation>
    <scope>NUCLEOTIDE SEQUENCE [LARGE SCALE GENOMIC DNA]</scope>
    <source>
        <strain evidence="21 22">SRRC1468</strain>
    </source>
</reference>
<dbReference type="GO" id="GO:0008270">
    <property type="term" value="F:zinc ion binding"/>
    <property type="evidence" value="ECO:0007669"/>
    <property type="project" value="UniProtKB-KW"/>
</dbReference>
<keyword evidence="7 15" id="KW-0645">Protease</keyword>
<comment type="caution">
    <text evidence="21">The sequence shown here is derived from an EMBL/GenBank/DDBJ whole genome shotgun (WGS) entry which is preliminary data.</text>
</comment>
<accession>A0A0F8V4Q4</accession>
<dbReference type="PROSITE" id="PS00680">
    <property type="entry name" value="MAP_1"/>
    <property type="match status" value="1"/>
</dbReference>
<evidence type="ECO:0000256" key="8">
    <source>
        <dbReference type="ARBA" id="ARBA00022692"/>
    </source>
</evidence>
<feature type="transmembrane region" description="Helical" evidence="18">
    <location>
        <begin position="630"/>
        <end position="652"/>
    </location>
</feature>
<feature type="transmembrane region" description="Helical" evidence="18">
    <location>
        <begin position="598"/>
        <end position="618"/>
    </location>
</feature>
<evidence type="ECO:0000256" key="17">
    <source>
        <dbReference type="RuleBase" id="RU003653"/>
    </source>
</evidence>
<dbReference type="Pfam" id="PF15801">
    <property type="entry name" value="zf-C6H2"/>
    <property type="match status" value="1"/>
</dbReference>
<comment type="catalytic activity">
    <reaction evidence="15 17">
        <text>Release of N-terminal amino acids, preferentially methionine, from peptides and arylamides.</text>
        <dbReference type="EC" id="3.4.11.18"/>
    </reaction>
</comment>
<feature type="transmembrane region" description="Helical" evidence="18">
    <location>
        <begin position="705"/>
        <end position="725"/>
    </location>
</feature>
<feature type="transmembrane region" description="Helical" evidence="18">
    <location>
        <begin position="564"/>
        <end position="586"/>
    </location>
</feature>
<evidence type="ECO:0000256" key="2">
    <source>
        <dbReference type="ARBA" id="ARBA00004496"/>
    </source>
</evidence>
<proteinExistence type="inferred from homology"/>
<evidence type="ECO:0000256" key="5">
    <source>
        <dbReference type="ARBA" id="ARBA00022448"/>
    </source>
</evidence>
<feature type="transmembrane region" description="Helical" evidence="18">
    <location>
        <begin position="807"/>
        <end position="829"/>
    </location>
</feature>
<dbReference type="CDD" id="cd17502">
    <property type="entry name" value="MFS_Azr1_MDR_like"/>
    <property type="match status" value="1"/>
</dbReference>
<dbReference type="InterPro" id="IPR036259">
    <property type="entry name" value="MFS_trans_sf"/>
</dbReference>
<dbReference type="PROSITE" id="PS52013">
    <property type="entry name" value="ZF_C6H2"/>
    <property type="match status" value="1"/>
</dbReference>
<dbReference type="Gene3D" id="3.90.230.10">
    <property type="entry name" value="Creatinase/methionine aminopeptidase superfamily"/>
    <property type="match status" value="1"/>
</dbReference>
<dbReference type="FunFam" id="3.90.230.10:FF:000010">
    <property type="entry name" value="Methionine aminopeptidase"/>
    <property type="match status" value="1"/>
</dbReference>
<feature type="transmembrane region" description="Helical" evidence="18">
    <location>
        <begin position="507"/>
        <end position="526"/>
    </location>
</feature>
<evidence type="ECO:0000256" key="12">
    <source>
        <dbReference type="ARBA" id="ARBA00022833"/>
    </source>
</evidence>
<feature type="transmembrane region" description="Helical" evidence="18">
    <location>
        <begin position="406"/>
        <end position="431"/>
    </location>
</feature>
<dbReference type="FunFam" id="1.20.1720.10:FF:000013">
    <property type="entry name" value="Related to multidrug resistance proteins"/>
    <property type="match status" value="1"/>
</dbReference>
<dbReference type="CDD" id="cd01086">
    <property type="entry name" value="MetAP1"/>
    <property type="match status" value="1"/>
</dbReference>
<feature type="transmembrane region" description="Helical" evidence="18">
    <location>
        <begin position="474"/>
        <end position="495"/>
    </location>
</feature>
<dbReference type="SUPFAM" id="SSF55920">
    <property type="entry name" value="Creatinase/aminopeptidase"/>
    <property type="match status" value="1"/>
</dbReference>
<dbReference type="GO" id="GO:0004239">
    <property type="term" value="F:initiator methionyl aminopeptidase activity"/>
    <property type="evidence" value="ECO:0007669"/>
    <property type="project" value="UniProtKB-UniRule"/>
</dbReference>
<evidence type="ECO:0000259" key="19">
    <source>
        <dbReference type="PROSITE" id="PS50850"/>
    </source>
</evidence>
<dbReference type="GO" id="GO:0012505">
    <property type="term" value="C:endomembrane system"/>
    <property type="evidence" value="ECO:0007669"/>
    <property type="project" value="UniProtKB-SubCell"/>
</dbReference>
<dbReference type="GO" id="GO:0016020">
    <property type="term" value="C:membrane"/>
    <property type="evidence" value="ECO:0007669"/>
    <property type="project" value="UniProtKB-ARBA"/>
</dbReference>
<dbReference type="InterPro" id="IPR031615">
    <property type="entry name" value="Zfn-C6H2"/>
</dbReference>
<evidence type="ECO:0000256" key="13">
    <source>
        <dbReference type="ARBA" id="ARBA00022989"/>
    </source>
</evidence>
<comment type="function">
    <text evidence="15 17">Cotranslationally removes the N-terminal methionine from nascent proteins. The N-terminal methionine is often cleaved when the second residue in the primary sequence is small and uncharged (Met-Ala-, Cys, Gly, Pro, Ser, Thr, or Val).</text>
</comment>
<feature type="binding site" evidence="15">
    <location>
        <position position="332"/>
    </location>
    <ligand>
        <name>Zn(2+)</name>
        <dbReference type="ChEBI" id="CHEBI:29105"/>
        <label>4</label>
        <note>catalytic</note>
    </ligand>
</feature>
<organism evidence="21 22">
    <name type="scientific">Aspergillus rambellii</name>
    <dbReference type="NCBI Taxonomy" id="308745"/>
    <lineage>
        <taxon>Eukaryota</taxon>
        <taxon>Fungi</taxon>
        <taxon>Dikarya</taxon>
        <taxon>Ascomycota</taxon>
        <taxon>Pezizomycotina</taxon>
        <taxon>Eurotiomycetes</taxon>
        <taxon>Eurotiomycetidae</taxon>
        <taxon>Eurotiales</taxon>
        <taxon>Aspergillaceae</taxon>
        <taxon>Aspergillus</taxon>
        <taxon>Aspergillus subgen. Nidulantes</taxon>
    </lineage>
</organism>
<feature type="transmembrane region" description="Helical" evidence="18">
    <location>
        <begin position="879"/>
        <end position="897"/>
    </location>
</feature>
<dbReference type="PANTHER" id="PTHR43330">
    <property type="entry name" value="METHIONINE AMINOPEPTIDASE"/>
    <property type="match status" value="1"/>
</dbReference>
<dbReference type="Pfam" id="PF07690">
    <property type="entry name" value="MFS_1"/>
    <property type="match status" value="1"/>
</dbReference>
<feature type="binding site" evidence="15">
    <location>
        <position position="222"/>
    </location>
    <ligand>
        <name>Zn(2+)</name>
        <dbReference type="ChEBI" id="CHEBI:29105"/>
        <label>3</label>
    </ligand>
</feature>
<evidence type="ECO:0000256" key="15">
    <source>
        <dbReference type="HAMAP-Rule" id="MF_03174"/>
    </source>
</evidence>
<keyword evidence="14 18" id="KW-0472">Membrane</keyword>
<dbReference type="InterPro" id="IPR002467">
    <property type="entry name" value="Pept_M24A_MAP1"/>
</dbReference>
<evidence type="ECO:0000259" key="20">
    <source>
        <dbReference type="PROSITE" id="PS52013"/>
    </source>
</evidence>
<dbReference type="Gene3D" id="1.20.1720.10">
    <property type="entry name" value="Multidrug resistance protein D"/>
    <property type="match status" value="1"/>
</dbReference>
<evidence type="ECO:0000256" key="1">
    <source>
        <dbReference type="ARBA" id="ARBA00004127"/>
    </source>
</evidence>
<keyword evidence="11 15" id="KW-0378">Hydrolase</keyword>
<dbReference type="HAMAP" id="MF_01974">
    <property type="entry name" value="MetAP_1"/>
    <property type="match status" value="1"/>
</dbReference>
<feature type="domain" description="Major facilitator superfamily (MFS) profile" evidence="19">
    <location>
        <begin position="409"/>
        <end position="902"/>
    </location>
</feature>
<evidence type="ECO:0000256" key="16">
    <source>
        <dbReference type="PROSITE-ProRule" id="PRU01357"/>
    </source>
</evidence>
<feature type="binding site" evidence="15">
    <location>
        <position position="363"/>
    </location>
    <ligand>
        <name>Zn(2+)</name>
        <dbReference type="ChEBI" id="CHEBI:29105"/>
        <label>3</label>
    </ligand>
</feature>
<evidence type="ECO:0000256" key="18">
    <source>
        <dbReference type="SAM" id="Phobius"/>
    </source>
</evidence>
<keyword evidence="22" id="KW-1185">Reference proteome</keyword>
<dbReference type="NCBIfam" id="TIGR00500">
    <property type="entry name" value="met_pdase_I"/>
    <property type="match status" value="1"/>
</dbReference>
<comment type="subcellular location">
    <subcellularLocation>
        <location evidence="2 15">Cytoplasm</location>
    </subcellularLocation>
    <subcellularLocation>
        <location evidence="1">Endomembrane system</location>
        <topology evidence="1">Multi-pass membrane protein</topology>
    </subcellularLocation>
</comment>
<dbReference type="STRING" id="308745.A0A0F8V4Q4"/>
<comment type="similarity">
    <text evidence="3">Belongs to the major facilitator superfamily.</text>
</comment>
<dbReference type="InterPro" id="IPR020846">
    <property type="entry name" value="MFS_dom"/>
</dbReference>
<dbReference type="InterPro" id="IPR036005">
    <property type="entry name" value="Creatinase/aminopeptidase-like"/>
</dbReference>
<evidence type="ECO:0000256" key="7">
    <source>
        <dbReference type="ARBA" id="ARBA00022670"/>
    </source>
</evidence>
<keyword evidence="13 18" id="KW-1133">Transmembrane helix</keyword>
<feature type="binding site" evidence="15">
    <location>
        <position position="363"/>
    </location>
    <ligand>
        <name>Zn(2+)</name>
        <dbReference type="ChEBI" id="CHEBI:29105"/>
        <label>4</label>
        <note>catalytic</note>
    </ligand>
</feature>
<feature type="transmembrane region" description="Helical" evidence="18">
    <location>
        <begin position="761"/>
        <end position="786"/>
    </location>
</feature>
<dbReference type="GO" id="GO:0006508">
    <property type="term" value="P:proteolysis"/>
    <property type="evidence" value="ECO:0007669"/>
    <property type="project" value="UniProtKB-KW"/>
</dbReference>
<feature type="binding site" evidence="15">
    <location>
        <position position="233"/>
    </location>
    <ligand>
        <name>Zn(2+)</name>
        <dbReference type="ChEBI" id="CHEBI:29105"/>
        <label>4</label>
        <note>catalytic</note>
    </ligand>
</feature>
<feature type="binding site" evidence="15">
    <location>
        <position position="306"/>
    </location>
    <ligand>
        <name>a protein</name>
        <dbReference type="ChEBI" id="CHEBI:16541"/>
    </ligand>
    <ligandPart>
        <name>N-terminal L-methionine residue</name>
        <dbReference type="ChEBI" id="CHEBI:64731"/>
    </ligandPart>
</feature>
<evidence type="ECO:0000256" key="11">
    <source>
        <dbReference type="ARBA" id="ARBA00022801"/>
    </source>
</evidence>
<dbReference type="EMBL" id="JZBS01000246">
    <property type="protein sequence ID" value="KKK26769.1"/>
    <property type="molecule type" value="Genomic_DNA"/>
</dbReference>
<dbReference type="AlphaFoldDB" id="A0A0F8V4Q4"/>
<evidence type="ECO:0000256" key="14">
    <source>
        <dbReference type="ARBA" id="ARBA00023136"/>
    </source>
</evidence>
<keyword evidence="10 16" id="KW-0863">Zinc-finger</keyword>
<evidence type="ECO:0000256" key="9">
    <source>
        <dbReference type="ARBA" id="ARBA00022723"/>
    </source>
</evidence>
<comment type="cofactor">
    <cofactor evidence="15">
        <name>Zn(2+)</name>
        <dbReference type="ChEBI" id="CHEBI:29105"/>
    </cofactor>
    <cofactor evidence="15">
        <name>Co(2+)</name>
        <dbReference type="ChEBI" id="CHEBI:48828"/>
    </cofactor>
    <cofactor evidence="15">
        <name>Mn(2+)</name>
        <dbReference type="ChEBI" id="CHEBI:29035"/>
    </cofactor>
    <cofactor evidence="15">
        <name>Fe(2+)</name>
        <dbReference type="ChEBI" id="CHEBI:29033"/>
    </cofactor>
    <text evidence="15">Binds 2 divalent metal cations per subunit. Has a high-affinity and a low affinity metal-binding site. The true nature of the physiological cofactor is under debate. The enzyme is active with zinc, cobalt, manganese or divalent iron ions. Has high activity with zinc; zinc cofactor is transferred into the active site region by the ZNG1 zinc chaperone.</text>
</comment>
<dbReference type="GO" id="GO:0070006">
    <property type="term" value="F:metalloaminopeptidase activity"/>
    <property type="evidence" value="ECO:0007669"/>
    <property type="project" value="UniProtKB-UniRule"/>
</dbReference>
<evidence type="ECO:0000256" key="3">
    <source>
        <dbReference type="ARBA" id="ARBA00008335"/>
    </source>
</evidence>
<dbReference type="InterPro" id="IPR001714">
    <property type="entry name" value="Pept_M24_MAP"/>
</dbReference>
<comment type="cofactor">
    <cofactor evidence="17">
        <name>Co(2+)</name>
        <dbReference type="ChEBI" id="CHEBI:48828"/>
    </cofactor>
    <cofactor evidence="17">
        <name>Zn(2+)</name>
        <dbReference type="ChEBI" id="CHEBI:29105"/>
    </cofactor>
    <cofactor evidence="17">
        <name>Mn(2+)</name>
        <dbReference type="ChEBI" id="CHEBI:29035"/>
    </cofactor>
    <cofactor evidence="17">
        <name>Fe(2+)</name>
        <dbReference type="ChEBI" id="CHEBI:29033"/>
    </cofactor>
    <text evidence="17">Binds 2 divalent metal cations per subunit. Has a high-affinity and a low affinity metal-binding site. The true nature of the physiological cofactor is under debate. The enzyme is active with cobalt, zinc, manganese or divalent iron ions.</text>
</comment>
<feature type="transmembrane region" description="Helical" evidence="18">
    <location>
        <begin position="443"/>
        <end position="462"/>
    </location>
</feature>
<keyword evidence="9 15" id="KW-0479">Metal-binding</keyword>
<sequence length="904" mass="98911">MASDTNPRQCLGVDCDKPAGTLQCPTCLKMGTDSYFCSQDCFKRSWSEHKAIHKTKSNFLTNLFPPKVVSEPDPATGQYNPFPSFQFAGPLRPVYPLSPFRTVPKAIPHPDYAKDGIPRSEQKFVGRHNITILNKEEQDGMRKVCRLAREVLDIAARELKPGVTTDYIDEVVHKACIERNSYPSPLNYVHFPKSVCTSINETICHGIPDQRPLEDGDIINIDVTLYHNGFHGDINETYYVGEKARSNPDAVRVVETARECLDQSIDIVKPGMLFRDPGNVIEKHAKSRNCSVVKSYCGHGINQLFHCAPNVPHYAKNKAVGTAKPGMCFTIEPMINIGTHRDRLWPDDWTSTTADGSLSAQFEHTLLVTEDGVEVLTARLPDSPAQPGSEVDPALAELGSSSSHNLAYIILAVSIGVFLSAADQTIIVASYGKIGSDLEALNLTSWVATSYFLTLTSFQPLYGKLSDIFGRKACLLFAYVVFGTGCLFCGLAQNIHQLIAARAFQGIGGGGMTTVVSILMSDIIPLRERGVWQGIINIIWASGSSIGAPLGGILADYIGWRWSFIGQFPLCILAFLAVTVLLDLPVRETSHWKTKLRRVDFPGAIVLIGATVCFLIGLDRGSNVSWTIPLTVVSLSVSAGLFVLFVVVEMYYASEPFAPGHIIFDRAFFPSYLCNFFSLGGWLAGIFYLPLYFQAVDGVSATAAGIRLLPCIVSSVSGSLFAGFVMKWTGRFYWMTLIAYLCLVFGLTTVFLFSGGVTESLIPMILGTMVSAFTVGVGGTTTLISLKDAPVSNATPEDQAVVTACSYLFRSLGSVIYISLSSTVVQQLLRWRLRSALHDSKDVDSIVDGVRQSLDFIKTLDPAVARVVRECYGWATNKGFAFLIGVVSFAFVSSIFIRERSLSR</sequence>
<feature type="binding site" evidence="15">
    <location>
        <position position="205"/>
    </location>
    <ligand>
        <name>a protein</name>
        <dbReference type="ChEBI" id="CHEBI:16541"/>
    </ligand>
    <ligandPart>
        <name>N-terminal L-methionine residue</name>
        <dbReference type="ChEBI" id="CHEBI:64731"/>
    </ligandPart>
</feature>